<dbReference type="Gene3D" id="1.10.10.10">
    <property type="entry name" value="Winged helix-like DNA-binding domain superfamily/Winged helix DNA-binding domain"/>
    <property type="match status" value="1"/>
</dbReference>
<dbReference type="Pfam" id="PF01047">
    <property type="entry name" value="MarR"/>
    <property type="match status" value="1"/>
</dbReference>
<sequence length="151" mass="17392">MKLAFEDYISIFIHQTDLTLTSYVKSRLAPFNLAPEQNLIMMLLWQKDGLTQNEIAEKLNKDKTNIARMIFNLEQKGFIRRASREHDRRSLQVFLTEEGKELGNRVAAVAEEFNAQICEGITEQEFAQVRRILSKMCANLETGIADRSSHT</sequence>
<dbReference type="SMART" id="SM00347">
    <property type="entry name" value="HTH_MARR"/>
    <property type="match status" value="1"/>
</dbReference>
<keyword evidence="6" id="KW-1185">Reference proteome</keyword>
<dbReference type="PRINTS" id="PR00598">
    <property type="entry name" value="HTHMARR"/>
</dbReference>
<name>A0A917G435_9BACL</name>
<feature type="domain" description="HTH marR-type" evidence="4">
    <location>
        <begin position="1"/>
        <end position="138"/>
    </location>
</feature>
<dbReference type="InterPro" id="IPR036388">
    <property type="entry name" value="WH-like_DNA-bd_sf"/>
</dbReference>
<reference evidence="5" key="2">
    <citation type="submission" date="2020-09" db="EMBL/GenBank/DDBJ databases">
        <authorList>
            <person name="Sun Q."/>
            <person name="Zhou Y."/>
        </authorList>
    </citation>
    <scope>NUCLEOTIDE SEQUENCE</scope>
    <source>
        <strain evidence="5">CGMCC 1.12987</strain>
    </source>
</reference>
<evidence type="ECO:0000256" key="1">
    <source>
        <dbReference type="ARBA" id="ARBA00023015"/>
    </source>
</evidence>
<dbReference type="PROSITE" id="PS50995">
    <property type="entry name" value="HTH_MARR_2"/>
    <property type="match status" value="1"/>
</dbReference>
<evidence type="ECO:0000313" key="6">
    <source>
        <dbReference type="Proteomes" id="UP000644756"/>
    </source>
</evidence>
<dbReference type="AlphaFoldDB" id="A0A917G435"/>
<evidence type="ECO:0000313" key="5">
    <source>
        <dbReference type="EMBL" id="GGG21873.1"/>
    </source>
</evidence>
<dbReference type="SUPFAM" id="SSF46785">
    <property type="entry name" value="Winged helix' DNA-binding domain"/>
    <property type="match status" value="1"/>
</dbReference>
<dbReference type="RefSeq" id="WP_188533148.1">
    <property type="nucleotide sequence ID" value="NZ_BMGR01000017.1"/>
</dbReference>
<proteinExistence type="predicted"/>
<keyword evidence="2" id="KW-0238">DNA-binding</keyword>
<dbReference type="GO" id="GO:0003677">
    <property type="term" value="F:DNA binding"/>
    <property type="evidence" value="ECO:0007669"/>
    <property type="project" value="UniProtKB-KW"/>
</dbReference>
<evidence type="ECO:0000259" key="4">
    <source>
        <dbReference type="PROSITE" id="PS50995"/>
    </source>
</evidence>
<dbReference type="EMBL" id="BMGR01000017">
    <property type="protein sequence ID" value="GGG21873.1"/>
    <property type="molecule type" value="Genomic_DNA"/>
</dbReference>
<accession>A0A917G435</accession>
<dbReference type="Proteomes" id="UP000644756">
    <property type="component" value="Unassembled WGS sequence"/>
</dbReference>
<dbReference type="PANTHER" id="PTHR42756:SF1">
    <property type="entry name" value="TRANSCRIPTIONAL REPRESSOR OF EMRAB OPERON"/>
    <property type="match status" value="1"/>
</dbReference>
<evidence type="ECO:0000256" key="2">
    <source>
        <dbReference type="ARBA" id="ARBA00023125"/>
    </source>
</evidence>
<reference evidence="5" key="1">
    <citation type="journal article" date="2014" name="Int. J. Syst. Evol. Microbiol.">
        <title>Complete genome sequence of Corynebacterium casei LMG S-19264T (=DSM 44701T), isolated from a smear-ripened cheese.</title>
        <authorList>
            <consortium name="US DOE Joint Genome Institute (JGI-PGF)"/>
            <person name="Walter F."/>
            <person name="Albersmeier A."/>
            <person name="Kalinowski J."/>
            <person name="Ruckert C."/>
        </authorList>
    </citation>
    <scope>NUCLEOTIDE SEQUENCE</scope>
    <source>
        <strain evidence="5">CGMCC 1.12987</strain>
    </source>
</reference>
<evidence type="ECO:0000256" key="3">
    <source>
        <dbReference type="ARBA" id="ARBA00023163"/>
    </source>
</evidence>
<dbReference type="PANTHER" id="PTHR42756">
    <property type="entry name" value="TRANSCRIPTIONAL REGULATOR, MARR"/>
    <property type="match status" value="1"/>
</dbReference>
<dbReference type="GO" id="GO:0003700">
    <property type="term" value="F:DNA-binding transcription factor activity"/>
    <property type="evidence" value="ECO:0007669"/>
    <property type="project" value="InterPro"/>
</dbReference>
<dbReference type="InterPro" id="IPR000835">
    <property type="entry name" value="HTH_MarR-typ"/>
</dbReference>
<keyword evidence="1" id="KW-0805">Transcription regulation</keyword>
<comment type="caution">
    <text evidence="5">The sequence shown here is derived from an EMBL/GenBank/DDBJ whole genome shotgun (WGS) entry which is preliminary data.</text>
</comment>
<dbReference type="PROSITE" id="PS01117">
    <property type="entry name" value="HTH_MARR_1"/>
    <property type="match status" value="1"/>
</dbReference>
<dbReference type="InterPro" id="IPR023187">
    <property type="entry name" value="Tscrpt_reg_MarR-type_CS"/>
</dbReference>
<dbReference type="InterPro" id="IPR036390">
    <property type="entry name" value="WH_DNA-bd_sf"/>
</dbReference>
<organism evidence="5 6">
    <name type="scientific">Paenibacillus abyssi</name>
    <dbReference type="NCBI Taxonomy" id="1340531"/>
    <lineage>
        <taxon>Bacteria</taxon>
        <taxon>Bacillati</taxon>
        <taxon>Bacillota</taxon>
        <taxon>Bacilli</taxon>
        <taxon>Bacillales</taxon>
        <taxon>Paenibacillaceae</taxon>
        <taxon>Paenibacillus</taxon>
    </lineage>
</organism>
<protein>
    <submittedName>
        <fullName evidence="5">MarR family transcriptional regulator</fullName>
    </submittedName>
</protein>
<gene>
    <name evidence="5" type="ORF">GCM10010916_43190</name>
</gene>
<keyword evidence="3" id="KW-0804">Transcription</keyword>